<evidence type="ECO:0000313" key="6">
    <source>
        <dbReference type="EMBL" id="EUA68636.1"/>
    </source>
</evidence>
<dbReference type="PATRIC" id="fig|1299334.3.peg.1310"/>
<organism evidence="6">
    <name type="scientific">Mycobacterium xenopi 4042</name>
    <dbReference type="NCBI Taxonomy" id="1299334"/>
    <lineage>
        <taxon>Bacteria</taxon>
        <taxon>Bacillati</taxon>
        <taxon>Actinomycetota</taxon>
        <taxon>Actinomycetes</taxon>
        <taxon>Mycobacteriales</taxon>
        <taxon>Mycobacteriaceae</taxon>
        <taxon>Mycobacterium</taxon>
    </lineage>
</organism>
<protein>
    <submittedName>
        <fullName evidence="6">Cation efflux family protein</fullName>
    </submittedName>
</protein>
<dbReference type="Gene3D" id="1.20.1510.10">
    <property type="entry name" value="Cation efflux protein transmembrane domain"/>
    <property type="match status" value="1"/>
</dbReference>
<evidence type="ECO:0000256" key="1">
    <source>
        <dbReference type="ARBA" id="ARBA00004141"/>
    </source>
</evidence>
<sequence>MFVLLLFLAPALNQWFFGVVDWFFELSGSRHAGPVGQRADPILGCLVLNVLQYMRQYAYIAGMGAGHTHNHADARISRMLAAAVLLASFFVVEVSTALLIGSIALLADAGHLLTDLAAAFMGLAALMLVRRGSSSPGAPTAGTARRCSPRWSTRCC</sequence>
<keyword evidence="2 5" id="KW-0812">Transmembrane</keyword>
<evidence type="ECO:0000256" key="2">
    <source>
        <dbReference type="ARBA" id="ARBA00022692"/>
    </source>
</evidence>
<dbReference type="GO" id="GO:0016020">
    <property type="term" value="C:membrane"/>
    <property type="evidence" value="ECO:0007669"/>
    <property type="project" value="UniProtKB-SubCell"/>
</dbReference>
<name>X8DKR1_MYCXE</name>
<dbReference type="InterPro" id="IPR027469">
    <property type="entry name" value="Cation_efflux_TMD_sf"/>
</dbReference>
<feature type="transmembrane region" description="Helical" evidence="5">
    <location>
        <begin position="80"/>
        <end position="106"/>
    </location>
</feature>
<accession>X8DKR1</accession>
<comment type="caution">
    <text evidence="6">The sequence shown here is derived from an EMBL/GenBank/DDBJ whole genome shotgun (WGS) entry which is preliminary data.</text>
</comment>
<keyword evidence="4 5" id="KW-0472">Membrane</keyword>
<feature type="transmembrane region" description="Helical" evidence="5">
    <location>
        <begin position="112"/>
        <end position="129"/>
    </location>
</feature>
<dbReference type="AlphaFoldDB" id="X8DKR1"/>
<proteinExistence type="predicted"/>
<gene>
    <name evidence="6" type="ORF">I553_1824</name>
</gene>
<dbReference type="EMBL" id="JAOB01000013">
    <property type="protein sequence ID" value="EUA68636.1"/>
    <property type="molecule type" value="Genomic_DNA"/>
</dbReference>
<evidence type="ECO:0000256" key="3">
    <source>
        <dbReference type="ARBA" id="ARBA00022989"/>
    </source>
</evidence>
<reference evidence="6" key="1">
    <citation type="submission" date="2014-01" db="EMBL/GenBank/DDBJ databases">
        <authorList>
            <person name="Brown-Elliot B."/>
            <person name="Wallace R."/>
            <person name="Lenaerts A."/>
            <person name="Ordway D."/>
            <person name="DeGroote M.A."/>
            <person name="Parker T."/>
            <person name="Sizemore C."/>
            <person name="Tallon L.J."/>
            <person name="Sadzewicz L.K."/>
            <person name="Sengamalay N."/>
            <person name="Fraser C.M."/>
            <person name="Hine E."/>
            <person name="Shefchek K.A."/>
            <person name="Das S.P."/>
            <person name="Tettelin H."/>
        </authorList>
    </citation>
    <scope>NUCLEOTIDE SEQUENCE [LARGE SCALE GENOMIC DNA]</scope>
    <source>
        <strain evidence="6">4042</strain>
    </source>
</reference>
<keyword evidence="3 5" id="KW-1133">Transmembrane helix</keyword>
<evidence type="ECO:0000256" key="4">
    <source>
        <dbReference type="ARBA" id="ARBA00023136"/>
    </source>
</evidence>
<dbReference type="SUPFAM" id="SSF161111">
    <property type="entry name" value="Cation efflux protein transmembrane domain-like"/>
    <property type="match status" value="1"/>
</dbReference>
<comment type="subcellular location">
    <subcellularLocation>
        <location evidence="1">Membrane</location>
        <topology evidence="1">Multi-pass membrane protein</topology>
    </subcellularLocation>
</comment>
<evidence type="ECO:0000256" key="5">
    <source>
        <dbReference type="SAM" id="Phobius"/>
    </source>
</evidence>